<comment type="caution">
    <text evidence="3">The sequence shown here is derived from an EMBL/GenBank/DDBJ whole genome shotgun (WGS) entry which is preliminary data.</text>
</comment>
<feature type="region of interest" description="Disordered" evidence="1">
    <location>
        <begin position="1115"/>
        <end position="1181"/>
    </location>
</feature>
<feature type="region of interest" description="Disordered" evidence="1">
    <location>
        <begin position="887"/>
        <end position="920"/>
    </location>
</feature>
<dbReference type="EMBL" id="VLTM01000055">
    <property type="protein sequence ID" value="KAA0159298.1"/>
    <property type="molecule type" value="Genomic_DNA"/>
</dbReference>
<feature type="region of interest" description="Disordered" evidence="1">
    <location>
        <begin position="444"/>
        <end position="467"/>
    </location>
</feature>
<feature type="chain" id="PRO_5022685029" description="RRM domain-containing protein" evidence="2">
    <location>
        <begin position="26"/>
        <end position="1516"/>
    </location>
</feature>
<feature type="region of interest" description="Disordered" evidence="1">
    <location>
        <begin position="692"/>
        <end position="718"/>
    </location>
</feature>
<accession>A0A5A8D2E4</accession>
<sequence>MQLYVPTAELLAVLLSRAVRMQAAAAPDTMPADCFRDPHTRTELDAEAAACRVRAASEVLSALLSMRRLPNVLCKALADFSDPDQESLGRLLRMGAGPSSAAPGPLPSVVALHDAGSDAAAAGTDGVPEAVGALLRGAGPQSVARHRQVMADRLLSSVAMSPHGAAATLVLAGCLGDTQLARAALAVAEAQDAVLNPQTDGPGATALAEATISALDLGPFAVPVRSALSISARASKRRRAPAGFDAARRRKLRLVPTFWNTVAAPPPSAGQEGAEAAAWLDQRAPSLAPSSFARGHFALGPAWDAAFAPGLLPRLRADDSVALACDADGHVGLASDADSALVTAGLSAGAPAPAAAEEAPAGPPAAPPAAEADPSLSTLRATLPLSGPRRQREIEMAGLRVAWRACKASPVEGFRLVRAARLRERGRIPTLLADVAAVPPRFPGTPGVADHSGSAGRGQASHAEEAAGAAARLRSLAKRLAGAAAARPVEERRGLALPATSGSLPAVAARAAELSALGVLAELEGAAAADALVRSDQAAHAVRRAMLSGMPLPATLGLFARVAEAEDAVTVADALAAASLAGRAAGDAAAVSVAAAGGAHDAEQAAALAALELVAEACASADAGARALGSSSADLVGAAEPSAEALAEGASAAEAAAASEWDELLAAAQQALRAGGGAADATDALPAADADVAGTAAPPASEARGSEPEGATGGGGAAAAGPAGLDLGAMRSLLEAATGDAALWQDLSTSARGPDTVARVTARALLQLLHDSALRELRRSLVGGSTQEGPVPADRIAWLADQVRHWLGAAALPLDPLVTAGLPLLTAELLDAEARLVQVRAASRARLIDEGQEDDAIAWLQGAAAGPSDSGTHDAYMAQLGFGASADPGQEAAAADAEAEGEEHADEAVHGSDDGTELSGPWAEATATHGESARAWDEDAVLAQLHPLQPAQASRRLRRVVPRITVRRNRAAAASTAFPGVEDWAAEDAGAPGAWDATPPELAAGLVWSAEAESRTVMLTGLPLGCTQEDVEAALGRCGEIDTVRLLDSRAAALPHALRTWRRNVRRVMRGSRKHRRRRSSRDKQRRLSRRDVVSSYARDSSVAGVAAAGEGRDFEAAGGGATAGTAAGADEGAMDVSEEEEDDEIEEDEEEEEEEVDDDDDEDEDEEEEDGGVAGGVSASRARKAGSALIADPTLTDTPAGRVALASAQVDLLIDLASVRPGAFRPAGGGKGAGSRKTSGLPRAVKRRSAELLEAALLRFPVHAFVTFADERAAAVATSDTLRLFGVQVGPRACRVLPASEACHVHVTGVPVDMRPAAVAAALAALLHEQGLRVGLADGDRMPPQALCGGEVVLRCSSLREALMVEQALRGAELMPGHPIVAGFSLPTEWQAAGRALPPRARRRPAGREAGPAAEGQTQKPGGGRVAAAIRRYGREAVMSGMSVGQDQTSVMEEEAEEEDGLLAGWGSERAARSQPAEDESPWERLDDSAWDAQPDLEDGTESVAWPWEDASGRV</sequence>
<protein>
    <recommendedName>
        <fullName evidence="5">RRM domain-containing protein</fullName>
    </recommendedName>
</protein>
<feature type="signal peptide" evidence="2">
    <location>
        <begin position="1"/>
        <end position="25"/>
    </location>
</feature>
<feature type="compositionally biased region" description="Basic residues" evidence="1">
    <location>
        <begin position="1069"/>
        <end position="1089"/>
    </location>
</feature>
<evidence type="ECO:0000256" key="2">
    <source>
        <dbReference type="SAM" id="SignalP"/>
    </source>
</evidence>
<evidence type="ECO:0000256" key="1">
    <source>
        <dbReference type="SAM" id="MobiDB-lite"/>
    </source>
</evidence>
<feature type="region of interest" description="Disordered" evidence="1">
    <location>
        <begin position="1397"/>
        <end position="1427"/>
    </location>
</feature>
<evidence type="ECO:0000313" key="4">
    <source>
        <dbReference type="Proteomes" id="UP000325113"/>
    </source>
</evidence>
<organism evidence="3 4">
    <name type="scientific">Cafeteria roenbergensis</name>
    <name type="common">Marine flagellate</name>
    <dbReference type="NCBI Taxonomy" id="33653"/>
    <lineage>
        <taxon>Eukaryota</taxon>
        <taxon>Sar</taxon>
        <taxon>Stramenopiles</taxon>
        <taxon>Bigyra</taxon>
        <taxon>Opalozoa</taxon>
        <taxon>Bicosoecida</taxon>
        <taxon>Cafeteriaceae</taxon>
        <taxon>Cafeteria</taxon>
    </lineage>
</organism>
<feature type="region of interest" description="Disordered" evidence="1">
    <location>
        <begin position="1441"/>
        <end position="1516"/>
    </location>
</feature>
<reference evidence="3 4" key="1">
    <citation type="submission" date="2019-07" db="EMBL/GenBank/DDBJ databases">
        <title>Genomes of Cafeteria roenbergensis.</title>
        <authorList>
            <person name="Fischer M.G."/>
            <person name="Hackl T."/>
            <person name="Roman M."/>
        </authorList>
    </citation>
    <scope>NUCLEOTIDE SEQUENCE [LARGE SCALE GENOMIC DNA]</scope>
    <source>
        <strain evidence="3 4">Cflag</strain>
    </source>
</reference>
<evidence type="ECO:0008006" key="5">
    <source>
        <dbReference type="Google" id="ProtNLM"/>
    </source>
</evidence>
<feature type="compositionally biased region" description="Acidic residues" evidence="1">
    <location>
        <begin position="1453"/>
        <end position="1462"/>
    </location>
</feature>
<evidence type="ECO:0000313" key="3">
    <source>
        <dbReference type="EMBL" id="KAA0159298.1"/>
    </source>
</evidence>
<keyword evidence="2" id="KW-0732">Signal</keyword>
<proteinExistence type="predicted"/>
<dbReference type="Proteomes" id="UP000325113">
    <property type="component" value="Unassembled WGS sequence"/>
</dbReference>
<feature type="region of interest" description="Disordered" evidence="1">
    <location>
        <begin position="1069"/>
        <end position="1094"/>
    </location>
</feature>
<feature type="compositionally biased region" description="Acidic residues" evidence="1">
    <location>
        <begin position="1133"/>
        <end position="1172"/>
    </location>
</feature>
<gene>
    <name evidence="3" type="ORF">FNF31_04887</name>
</gene>
<name>A0A5A8D2E4_CAFRO</name>
<feature type="region of interest" description="Disordered" evidence="1">
    <location>
        <begin position="353"/>
        <end position="374"/>
    </location>
</feature>
<feature type="compositionally biased region" description="Low complexity" evidence="1">
    <location>
        <begin position="887"/>
        <end position="896"/>
    </location>
</feature>